<evidence type="ECO:0000313" key="1">
    <source>
        <dbReference type="EMBL" id="AIY19563.1"/>
    </source>
</evidence>
<dbReference type="AlphaFoldDB" id="A0A0A1DSR2"/>
<dbReference type="KEGG" id="psim:KR76_27370"/>
<reference evidence="1 2" key="1">
    <citation type="journal article" date="2015" name="Genome Announc.">
        <title>Complete Genome Sequence of Steroid-Transforming Nocardioides simplex VKM Ac-2033D.</title>
        <authorList>
            <person name="Shtratnikova V.Y."/>
            <person name="Schelkunov M.I."/>
            <person name="Pekov Y.A."/>
            <person name="Fokina V.V."/>
            <person name="Logacheva M.D."/>
            <person name="Sokolov S.L."/>
            <person name="Bragin E.Y."/>
            <person name="Ashapkin V.V."/>
            <person name="Donova M.V."/>
        </authorList>
    </citation>
    <scope>NUCLEOTIDE SEQUENCE [LARGE SCALE GENOMIC DNA]</scope>
    <source>
        <strain evidence="1 2">VKM Ac-2033D</strain>
    </source>
</reference>
<accession>A0A0A1DSR2</accession>
<dbReference type="OrthoDB" id="3788420at2"/>
<sequence length="228" mass="23249">MNLPLSARLRPDVALYAVEGGHVLLAGDAHHHVHLDPAELTALVAALVDGGEPHSPRARAALGSLVDAGLVDVVPPHLTVAGEGRLAAALRAALTRMGADLGPGGAPVLAVDDDVLPAALPATTPACWVSGHRVVLSPPAVPAGQVAARHRAATGRRATDRRVVRRPDAVGVRSGRPVLAGAGLELAAVQVAAELVRPERAPYEAVVVDLVALTTSRHPVLPVPAAPR</sequence>
<name>A0A0A1DSR2_NOCSI</name>
<dbReference type="eggNOG" id="ENOG502ZHMK">
    <property type="taxonomic scope" value="Bacteria"/>
</dbReference>
<evidence type="ECO:0000313" key="2">
    <source>
        <dbReference type="Proteomes" id="UP000030300"/>
    </source>
</evidence>
<dbReference type="GeneID" id="96612451"/>
<keyword evidence="2" id="KW-1185">Reference proteome</keyword>
<proteinExistence type="predicted"/>
<dbReference type="HOGENOM" id="CLU_1213797_0_0_11"/>
<dbReference type="RefSeq" id="WP_038682891.1">
    <property type="nucleotide sequence ID" value="NZ_BJMC01000016.1"/>
</dbReference>
<dbReference type="STRING" id="2045.KR76_27370"/>
<dbReference type="EMBL" id="CP009896">
    <property type="protein sequence ID" value="AIY19563.1"/>
    <property type="molecule type" value="Genomic_DNA"/>
</dbReference>
<organism evidence="1 2">
    <name type="scientific">Nocardioides simplex</name>
    <name type="common">Arthrobacter simplex</name>
    <dbReference type="NCBI Taxonomy" id="2045"/>
    <lineage>
        <taxon>Bacteria</taxon>
        <taxon>Bacillati</taxon>
        <taxon>Actinomycetota</taxon>
        <taxon>Actinomycetes</taxon>
        <taxon>Propionibacteriales</taxon>
        <taxon>Nocardioidaceae</taxon>
        <taxon>Pimelobacter</taxon>
    </lineage>
</organism>
<gene>
    <name evidence="1" type="ORF">KR76_27370</name>
</gene>
<protein>
    <submittedName>
        <fullName evidence="1">Uncharacterized protein</fullName>
    </submittedName>
</protein>
<dbReference type="Proteomes" id="UP000030300">
    <property type="component" value="Chromosome"/>
</dbReference>